<dbReference type="PANTHER" id="PTHR12558:SF44">
    <property type="entry name" value="TETRATRICOPEPTIDE REPEAT-CONTAINING PROTEIN"/>
    <property type="match status" value="1"/>
</dbReference>
<protein>
    <submittedName>
        <fullName evidence="2">Tetratricopeptide repeat family protein</fullName>
    </submittedName>
</protein>
<dbReference type="AlphaFoldDB" id="Q1JM27"/>
<dbReference type="InterPro" id="IPR011990">
    <property type="entry name" value="TPR-like_helical_dom_sf"/>
</dbReference>
<dbReference type="SUPFAM" id="SSF48452">
    <property type="entry name" value="TPR-like"/>
    <property type="match status" value="2"/>
</dbReference>
<dbReference type="KEGG" id="spk:MGAS9429_Spy0854"/>
<dbReference type="SMART" id="SM00028">
    <property type="entry name" value="TPR"/>
    <property type="match status" value="4"/>
</dbReference>
<keyword evidence="1" id="KW-0802">TPR repeat</keyword>
<evidence type="ECO:0000256" key="1">
    <source>
        <dbReference type="PROSITE-ProRule" id="PRU00339"/>
    </source>
</evidence>
<accession>Q1JM27</accession>
<organism evidence="2 3">
    <name type="scientific">Streptococcus pyogenes serotype M12 (strain MGAS9429)</name>
    <dbReference type="NCBI Taxonomy" id="370551"/>
    <lineage>
        <taxon>Bacteria</taxon>
        <taxon>Bacillati</taxon>
        <taxon>Bacillota</taxon>
        <taxon>Bacilli</taxon>
        <taxon>Lactobacillales</taxon>
        <taxon>Streptococcaceae</taxon>
        <taxon>Streptococcus</taxon>
    </lineage>
</organism>
<evidence type="ECO:0000313" key="2">
    <source>
        <dbReference type="EMBL" id="ABF32042.1"/>
    </source>
</evidence>
<sequence length="421" mass="48598">MRRLRTMLNSEKMIASLDQQDLAHAEKYFQKALKEDDADSLIALGEYLESIGFLPHAKRIYLQLADDYPELNINLAQIAAEDDAIEEAFLYLDKVSKDSPNYLSALLVMADLYDMEGLTEVAREKLLQAVSISPEPLVIFGLAEIDMSLQYFKEAIDYYAQLDNRQILELTGISTYQRIGRAYASLGKFEAAIEFLEKAVAIEYEDETVFELATLLYDQENYQKANLYFKQLETINPDYPGYEYGYALSLHEEHKTSEALRLVQQGLRKNAFDSQLLLLASQLSYELHDRQNAENYLLQAKEVAVDDEEILMRLVTLYFDAERFEEVIALNRETIDNVLTKWTIAKAYHALEQEEVALALYNEISADLAENPEFLQDYAYLLREFGQFHKAIQMATAYLRQVPDDVNMQDFLDHIKHQQSE</sequence>
<name>Q1JM27_STRPC</name>
<dbReference type="Gene3D" id="1.25.40.10">
    <property type="entry name" value="Tetratricopeptide repeat domain"/>
    <property type="match status" value="3"/>
</dbReference>
<evidence type="ECO:0000313" key="3">
    <source>
        <dbReference type="Proteomes" id="UP000002433"/>
    </source>
</evidence>
<reference evidence="2 3" key="1">
    <citation type="journal article" date="2006" name="Proc. Natl. Acad. Sci. U.S.A.">
        <title>Molecular genetic anatomy of inter- and intraserotype variation in the human bacterial pathogen group A Streptococcus.</title>
        <authorList>
            <person name="Beres S.B."/>
            <person name="Richter E.W."/>
            <person name="Nagiec M.J."/>
            <person name="Sumby P."/>
            <person name="Porcella S.F."/>
            <person name="DeLeo F.R."/>
            <person name="Musser J.M."/>
        </authorList>
    </citation>
    <scope>NUCLEOTIDE SEQUENCE [LARGE SCALE GENOMIC DNA]</scope>
    <source>
        <strain evidence="2 3">MGAS9429</strain>
    </source>
</reference>
<gene>
    <name evidence="2" type="ordered locus">MGAS9429_Spy0854</name>
</gene>
<dbReference type="GO" id="GO:0051301">
    <property type="term" value="P:cell division"/>
    <property type="evidence" value="ECO:0007669"/>
    <property type="project" value="TreeGrafter"/>
</dbReference>
<dbReference type="EMBL" id="CP000259">
    <property type="protein sequence ID" value="ABF32042.1"/>
    <property type="molecule type" value="Genomic_DNA"/>
</dbReference>
<dbReference type="Proteomes" id="UP000002433">
    <property type="component" value="Chromosome"/>
</dbReference>
<feature type="repeat" description="TPR" evidence="1">
    <location>
        <begin position="173"/>
        <end position="206"/>
    </location>
</feature>
<dbReference type="InterPro" id="IPR019734">
    <property type="entry name" value="TPR_rpt"/>
</dbReference>
<dbReference type="HOGENOM" id="CLU_032389_0_0_9"/>
<dbReference type="Pfam" id="PF13181">
    <property type="entry name" value="TPR_8"/>
    <property type="match status" value="1"/>
</dbReference>
<dbReference type="PROSITE" id="PS50005">
    <property type="entry name" value="TPR"/>
    <property type="match status" value="1"/>
</dbReference>
<dbReference type="PANTHER" id="PTHR12558">
    <property type="entry name" value="CELL DIVISION CYCLE 16,23,27"/>
    <property type="match status" value="1"/>
</dbReference>
<proteinExistence type="predicted"/>